<dbReference type="Pfam" id="PF13360">
    <property type="entry name" value="PQQ_2"/>
    <property type="match status" value="1"/>
</dbReference>
<evidence type="ECO:0000313" key="2">
    <source>
        <dbReference type="EMBL" id="MFC7278154.1"/>
    </source>
</evidence>
<protein>
    <submittedName>
        <fullName evidence="2">PQQ-binding-like beta-propeller repeat protein</fullName>
    </submittedName>
</protein>
<dbReference type="InterPro" id="IPR015943">
    <property type="entry name" value="WD40/YVTN_repeat-like_dom_sf"/>
</dbReference>
<proteinExistence type="predicted"/>
<dbReference type="InterPro" id="IPR002372">
    <property type="entry name" value="PQQ_rpt_dom"/>
</dbReference>
<gene>
    <name evidence="2" type="ORF">ACFQS1_29555</name>
</gene>
<evidence type="ECO:0000313" key="3">
    <source>
        <dbReference type="Proteomes" id="UP001596548"/>
    </source>
</evidence>
<organism evidence="2 3">
    <name type="scientific">Paractinoplanes rhizophilus</name>
    <dbReference type="NCBI Taxonomy" id="1416877"/>
    <lineage>
        <taxon>Bacteria</taxon>
        <taxon>Bacillati</taxon>
        <taxon>Actinomycetota</taxon>
        <taxon>Actinomycetes</taxon>
        <taxon>Micromonosporales</taxon>
        <taxon>Micromonosporaceae</taxon>
        <taxon>Paractinoplanes</taxon>
    </lineage>
</organism>
<dbReference type="Gene3D" id="2.130.10.10">
    <property type="entry name" value="YVTN repeat-like/Quinoprotein amine dehydrogenase"/>
    <property type="match status" value="1"/>
</dbReference>
<name>A0ABW2HYB8_9ACTN</name>
<evidence type="ECO:0000259" key="1">
    <source>
        <dbReference type="Pfam" id="PF13360"/>
    </source>
</evidence>
<sequence>MSTIELGEISSAPGTELDHLPWRRLGLAAALLLCLICAASARPAPNAVRPLWSVPASDVDSTTLGPEALYLHHAGELIAYDLATGAVRWRAPAADALGYAQLAGPFLLLPADPQARRADGRYAQFVRSTVALSAETGERLWTAPGEPMAIADGTVLMADYTRTGQFARLRLIRLGDRGTVWQRDTAGVVSFALATDGARPIQVVTVTDDGLVAVLRFADGGLLASARIPWARGDPEEGQFNDLAVSRDHLVVNRNEQGHAELNVYRLDTLAALWQTDGTDGYAFPCGGDGICVNNGQGLFAYDADTGRRRWSITDIGTGGSWAATADRVVVDQPGEVGEQYLIDAGTGARVGANSPGETVWNTDPQEALLVLKPTAKPSGRTSIARWDLATGRRDVLGSIDRIPVNRCQAIAHYLGCYQNDAYSVTAVGR</sequence>
<dbReference type="SUPFAM" id="SSF50998">
    <property type="entry name" value="Quinoprotein alcohol dehydrogenase-like"/>
    <property type="match status" value="1"/>
</dbReference>
<reference evidence="3" key="1">
    <citation type="journal article" date="2019" name="Int. J. Syst. Evol. Microbiol.">
        <title>The Global Catalogue of Microorganisms (GCM) 10K type strain sequencing project: providing services to taxonomists for standard genome sequencing and annotation.</title>
        <authorList>
            <consortium name="The Broad Institute Genomics Platform"/>
            <consortium name="The Broad Institute Genome Sequencing Center for Infectious Disease"/>
            <person name="Wu L."/>
            <person name="Ma J."/>
        </authorList>
    </citation>
    <scope>NUCLEOTIDE SEQUENCE [LARGE SCALE GENOMIC DNA]</scope>
    <source>
        <strain evidence="3">XZYJT-10</strain>
    </source>
</reference>
<dbReference type="Proteomes" id="UP001596548">
    <property type="component" value="Unassembled WGS sequence"/>
</dbReference>
<keyword evidence="3" id="KW-1185">Reference proteome</keyword>
<accession>A0ABW2HYB8</accession>
<feature type="domain" description="Pyrrolo-quinoline quinone repeat" evidence="1">
    <location>
        <begin position="75"/>
        <end position="350"/>
    </location>
</feature>
<comment type="caution">
    <text evidence="2">The sequence shown here is derived from an EMBL/GenBank/DDBJ whole genome shotgun (WGS) entry which is preliminary data.</text>
</comment>
<dbReference type="InterPro" id="IPR011047">
    <property type="entry name" value="Quinoprotein_ADH-like_sf"/>
</dbReference>
<dbReference type="RefSeq" id="WP_378974678.1">
    <property type="nucleotide sequence ID" value="NZ_JBHTBJ010000029.1"/>
</dbReference>
<dbReference type="EMBL" id="JBHTBJ010000029">
    <property type="protein sequence ID" value="MFC7278154.1"/>
    <property type="molecule type" value="Genomic_DNA"/>
</dbReference>